<dbReference type="SMART" id="SM00448">
    <property type="entry name" value="REC"/>
    <property type="match status" value="1"/>
</dbReference>
<dbReference type="PANTHER" id="PTHR45138:SF9">
    <property type="entry name" value="DIGUANYLATE CYCLASE DGCM-RELATED"/>
    <property type="match status" value="1"/>
</dbReference>
<comment type="caution">
    <text evidence="3">Lacks conserved residue(s) required for the propagation of feature annotation.</text>
</comment>
<evidence type="ECO:0000256" key="2">
    <source>
        <dbReference type="ARBA" id="ARBA00034247"/>
    </source>
</evidence>
<comment type="caution">
    <text evidence="6">The sequence shown here is derived from an EMBL/GenBank/DDBJ whole genome shotgun (WGS) entry which is preliminary data.</text>
</comment>
<evidence type="ECO:0000313" key="7">
    <source>
        <dbReference type="Proteomes" id="UP001143486"/>
    </source>
</evidence>
<evidence type="ECO:0000259" key="4">
    <source>
        <dbReference type="PROSITE" id="PS50110"/>
    </source>
</evidence>
<dbReference type="PANTHER" id="PTHR45138">
    <property type="entry name" value="REGULATORY COMPONENTS OF SENSORY TRANSDUCTION SYSTEM"/>
    <property type="match status" value="1"/>
</dbReference>
<dbReference type="EC" id="2.7.7.65" evidence="1"/>
<evidence type="ECO:0000256" key="1">
    <source>
        <dbReference type="ARBA" id="ARBA00012528"/>
    </source>
</evidence>
<comment type="catalytic activity">
    <reaction evidence="2">
        <text>2 GTP = 3',3'-c-di-GMP + 2 diphosphate</text>
        <dbReference type="Rhea" id="RHEA:24898"/>
        <dbReference type="ChEBI" id="CHEBI:33019"/>
        <dbReference type="ChEBI" id="CHEBI:37565"/>
        <dbReference type="ChEBI" id="CHEBI:58805"/>
        <dbReference type="EC" id="2.7.7.65"/>
    </reaction>
</comment>
<dbReference type="InterPro" id="IPR043128">
    <property type="entry name" value="Rev_trsase/Diguanyl_cyclase"/>
</dbReference>
<proteinExistence type="predicted"/>
<dbReference type="FunFam" id="3.30.70.270:FF:000001">
    <property type="entry name" value="Diguanylate cyclase domain protein"/>
    <property type="match status" value="1"/>
</dbReference>
<keyword evidence="7" id="KW-1185">Reference proteome</keyword>
<dbReference type="GO" id="GO:1902201">
    <property type="term" value="P:negative regulation of bacterial-type flagellum-dependent cell motility"/>
    <property type="evidence" value="ECO:0007669"/>
    <property type="project" value="TreeGrafter"/>
</dbReference>
<gene>
    <name evidence="6" type="ORF">GCM10017621_26820</name>
</gene>
<sequence length="328" mass="35419">MQVDRPSGVSHLAGQVFSDRTSVLVCENSQVQLRILSEAVRDAGYEVHTASNAEDALTLLNLMPIDIFLTGIEVGTTSGLEACWLLKSNPETETVYTIVVTASGQEKRLEESLDAGADDFIRKPVNMTELRARLRAATRLVRMQKQFRHMAETDALTGAANRRAFMQYLDTLVDRARRQDAPLAAVMVDLDHFKRTNDTYGHAVGDKVLVQTVRQVQACLRDCDMLGRLGGEEFAVVLPGATAASAVAAAERIREAIAAVDVRVDNGDRIPVTASLGVAVLEGDKMMETAEGLLHAADEALYAAKAGGRNRVVEAASCREDAPVRAAG</sequence>
<dbReference type="Gene3D" id="3.40.50.2300">
    <property type="match status" value="1"/>
</dbReference>
<dbReference type="Pfam" id="PF00072">
    <property type="entry name" value="Response_reg"/>
    <property type="match status" value="1"/>
</dbReference>
<dbReference type="RefSeq" id="WP_271187531.1">
    <property type="nucleotide sequence ID" value="NZ_BSFE01000008.1"/>
</dbReference>
<dbReference type="InterPro" id="IPR000160">
    <property type="entry name" value="GGDEF_dom"/>
</dbReference>
<reference evidence="6" key="2">
    <citation type="submission" date="2023-01" db="EMBL/GenBank/DDBJ databases">
        <authorList>
            <person name="Sun Q."/>
            <person name="Evtushenko L."/>
        </authorList>
    </citation>
    <scope>NUCLEOTIDE SEQUENCE</scope>
    <source>
        <strain evidence="6">VKM B-1513</strain>
    </source>
</reference>
<dbReference type="SUPFAM" id="SSF52172">
    <property type="entry name" value="CheY-like"/>
    <property type="match status" value="1"/>
</dbReference>
<dbReference type="SMART" id="SM00267">
    <property type="entry name" value="GGDEF"/>
    <property type="match status" value="1"/>
</dbReference>
<dbReference type="PROSITE" id="PS50887">
    <property type="entry name" value="GGDEF"/>
    <property type="match status" value="1"/>
</dbReference>
<dbReference type="Proteomes" id="UP001143486">
    <property type="component" value="Unassembled WGS sequence"/>
</dbReference>
<dbReference type="InterPro" id="IPR001789">
    <property type="entry name" value="Sig_transdc_resp-reg_receiver"/>
</dbReference>
<dbReference type="NCBIfam" id="TIGR00254">
    <property type="entry name" value="GGDEF"/>
    <property type="match status" value="1"/>
</dbReference>
<evidence type="ECO:0000256" key="3">
    <source>
        <dbReference type="PROSITE-ProRule" id="PRU00169"/>
    </source>
</evidence>
<reference evidence="6" key="1">
    <citation type="journal article" date="2014" name="Int. J. Syst. Evol. Microbiol.">
        <title>Complete genome sequence of Corynebacterium casei LMG S-19264T (=DSM 44701T), isolated from a smear-ripened cheese.</title>
        <authorList>
            <consortium name="US DOE Joint Genome Institute (JGI-PGF)"/>
            <person name="Walter F."/>
            <person name="Albersmeier A."/>
            <person name="Kalinowski J."/>
            <person name="Ruckert C."/>
        </authorList>
    </citation>
    <scope>NUCLEOTIDE SEQUENCE</scope>
    <source>
        <strain evidence="6">VKM B-1513</strain>
    </source>
</reference>
<dbReference type="InterPro" id="IPR050469">
    <property type="entry name" value="Diguanylate_Cyclase"/>
</dbReference>
<dbReference type="EMBL" id="BSFE01000008">
    <property type="protein sequence ID" value="GLK53174.1"/>
    <property type="molecule type" value="Genomic_DNA"/>
</dbReference>
<dbReference type="PROSITE" id="PS50110">
    <property type="entry name" value="RESPONSE_REGULATORY"/>
    <property type="match status" value="1"/>
</dbReference>
<dbReference type="GO" id="GO:0043709">
    <property type="term" value="P:cell adhesion involved in single-species biofilm formation"/>
    <property type="evidence" value="ECO:0007669"/>
    <property type="project" value="TreeGrafter"/>
</dbReference>
<dbReference type="Gene3D" id="3.30.70.270">
    <property type="match status" value="1"/>
</dbReference>
<dbReference type="Pfam" id="PF00990">
    <property type="entry name" value="GGDEF"/>
    <property type="match status" value="1"/>
</dbReference>
<accession>A0A9W6MPQ7</accession>
<protein>
    <recommendedName>
        <fullName evidence="1">diguanylate cyclase</fullName>
        <ecNumber evidence="1">2.7.7.65</ecNumber>
    </recommendedName>
</protein>
<evidence type="ECO:0000259" key="5">
    <source>
        <dbReference type="PROSITE" id="PS50887"/>
    </source>
</evidence>
<dbReference type="InterPro" id="IPR011006">
    <property type="entry name" value="CheY-like_superfamily"/>
</dbReference>
<organism evidence="6 7">
    <name type="scientific">Maricaulis virginensis</name>
    <dbReference type="NCBI Taxonomy" id="144022"/>
    <lineage>
        <taxon>Bacteria</taxon>
        <taxon>Pseudomonadati</taxon>
        <taxon>Pseudomonadota</taxon>
        <taxon>Alphaproteobacteria</taxon>
        <taxon>Maricaulales</taxon>
        <taxon>Maricaulaceae</taxon>
        <taxon>Maricaulis</taxon>
    </lineage>
</organism>
<dbReference type="AlphaFoldDB" id="A0A9W6MPQ7"/>
<dbReference type="GO" id="GO:0005886">
    <property type="term" value="C:plasma membrane"/>
    <property type="evidence" value="ECO:0007669"/>
    <property type="project" value="TreeGrafter"/>
</dbReference>
<evidence type="ECO:0000313" key="6">
    <source>
        <dbReference type="EMBL" id="GLK53174.1"/>
    </source>
</evidence>
<feature type="domain" description="GGDEF" evidence="5">
    <location>
        <begin position="181"/>
        <end position="317"/>
    </location>
</feature>
<dbReference type="InterPro" id="IPR029787">
    <property type="entry name" value="Nucleotide_cyclase"/>
</dbReference>
<dbReference type="GO" id="GO:0052621">
    <property type="term" value="F:diguanylate cyclase activity"/>
    <property type="evidence" value="ECO:0007669"/>
    <property type="project" value="UniProtKB-EC"/>
</dbReference>
<dbReference type="SUPFAM" id="SSF55073">
    <property type="entry name" value="Nucleotide cyclase"/>
    <property type="match status" value="1"/>
</dbReference>
<dbReference type="GO" id="GO:0000160">
    <property type="term" value="P:phosphorelay signal transduction system"/>
    <property type="evidence" value="ECO:0007669"/>
    <property type="project" value="InterPro"/>
</dbReference>
<dbReference type="CDD" id="cd01949">
    <property type="entry name" value="GGDEF"/>
    <property type="match status" value="1"/>
</dbReference>
<name>A0A9W6MPQ7_9PROT</name>
<feature type="domain" description="Response regulatory" evidence="4">
    <location>
        <begin position="22"/>
        <end position="138"/>
    </location>
</feature>